<organism evidence="2">
    <name type="scientific">Staphylococcus epidermidis</name>
    <dbReference type="NCBI Taxonomy" id="1282"/>
    <lineage>
        <taxon>Bacteria</taxon>
        <taxon>Bacillati</taxon>
        <taxon>Bacillota</taxon>
        <taxon>Bacilli</taxon>
        <taxon>Bacillales</taxon>
        <taxon>Staphylococcaceae</taxon>
        <taxon>Staphylococcus</taxon>
    </lineage>
</organism>
<feature type="domain" description="DUF4357" evidence="1">
    <location>
        <begin position="246"/>
        <end position="284"/>
    </location>
</feature>
<proteinExistence type="predicted"/>
<dbReference type="InterPro" id="IPR025579">
    <property type="entry name" value="DUF4357"/>
</dbReference>
<evidence type="ECO:0000313" key="2">
    <source>
        <dbReference type="EMBL" id="QHN74182.1"/>
    </source>
</evidence>
<accession>A0A6B9V0W0</accession>
<dbReference type="CDD" id="cd10447">
    <property type="entry name" value="GIY-YIG_unchar_2"/>
    <property type="match status" value="1"/>
</dbReference>
<protein>
    <recommendedName>
        <fullName evidence="1">DUF4357 domain-containing protein</fullName>
    </recommendedName>
</protein>
<dbReference type="RefSeq" id="WP_002495155.1">
    <property type="nucleotide sequence ID" value="NZ_CABGKA010000015.1"/>
</dbReference>
<evidence type="ECO:0000259" key="1">
    <source>
        <dbReference type="Pfam" id="PF14267"/>
    </source>
</evidence>
<dbReference type="EMBL" id="MK770829">
    <property type="protein sequence ID" value="QHN74182.1"/>
    <property type="molecule type" value="Genomic_DNA"/>
</dbReference>
<dbReference type="AlphaFoldDB" id="A0A6B9V0W0"/>
<reference evidence="2" key="1">
    <citation type="journal article" date="2020" name="MBio">
        <title>Staphylococcus epidermidis MSCRAMM SesJ is Encoded in Composite Islands.</title>
        <authorList>
            <person name="Arora S."/>
            <person name="Li X."/>
            <person name="Hillhouse A."/>
            <person name="Konganti K."/>
            <person name="Little S.V."/>
            <person name="Lawhon S.D."/>
            <person name="Threadgill D."/>
            <person name="Shelburne S."/>
            <person name="Hook M."/>
        </authorList>
    </citation>
    <scope>NUCLEOTIDE SEQUENCE</scope>
    <source>
        <strain evidence="2">MB567</strain>
    </source>
</reference>
<dbReference type="Pfam" id="PF14267">
    <property type="entry name" value="DUF4357"/>
    <property type="match status" value="1"/>
</dbReference>
<sequence>MNKRSKSINLFLIDGDVKGRIKCTIANWTGLVFKIPRIQVEDSKNREELKQTGVYFLFGSADDSEVDKDNVYIGQAGLRANGEGLLFRINEHKNDVSKDYWNEAVVVTTSNNSFGPTEISYLENKLVMMAKHANRYEVKNNVNPNKGNITEEKKSELEEFIENLKLVIGTLGYKVFEDVINEDDTDKSEPILFYKVKNIEARGKRTTEGFVLLKGSQISEIIKTKTKDLKKSVTAQREKYKNDIKNNKLTHDILFNSPSGAAKFVSGTSVNGMICWKTKEGLTLQEITSKE</sequence>
<name>A0A6B9V0W0_STAEP</name>